<evidence type="ECO:0000256" key="4">
    <source>
        <dbReference type="SAM" id="MobiDB-lite"/>
    </source>
</evidence>
<gene>
    <name evidence="6" type="ORF">MUK42_10827</name>
</gene>
<dbReference type="Pfam" id="PF25553">
    <property type="entry name" value="BTB-POZ_ANK-like"/>
    <property type="match status" value="2"/>
</dbReference>
<dbReference type="Proteomes" id="UP001055439">
    <property type="component" value="Chromosome 4"/>
</dbReference>
<comment type="pathway">
    <text evidence="2">Protein modification; protein ubiquitination.</text>
</comment>
<feature type="region of interest" description="Disordered" evidence="4">
    <location>
        <begin position="120"/>
        <end position="143"/>
    </location>
</feature>
<dbReference type="InterPro" id="IPR038920">
    <property type="entry name" value="At3g05675-like"/>
</dbReference>
<evidence type="ECO:0000256" key="2">
    <source>
        <dbReference type="ARBA" id="ARBA00004906"/>
    </source>
</evidence>
<comment type="function">
    <text evidence="1">May act as a substrate-specific adapter of an E3 ubiquitin-protein ligase complex (CUL3-RBX1-BTB) which mediates the ubiquitination and subsequent proteasomal degradation of target proteins.</text>
</comment>
<feature type="region of interest" description="Disordered" evidence="4">
    <location>
        <begin position="164"/>
        <end position="213"/>
    </location>
</feature>
<feature type="domain" description="At3g05675-like ankyrin-like" evidence="5">
    <location>
        <begin position="311"/>
        <end position="386"/>
    </location>
</feature>
<dbReference type="InterPro" id="IPR058039">
    <property type="entry name" value="At3g05675-like_ankyrin"/>
</dbReference>
<name>A0A9E7FHZ8_9LILI</name>
<evidence type="ECO:0000259" key="5">
    <source>
        <dbReference type="Pfam" id="PF25553"/>
    </source>
</evidence>
<keyword evidence="7" id="KW-1185">Reference proteome</keyword>
<evidence type="ECO:0000313" key="6">
    <source>
        <dbReference type="EMBL" id="URD95990.1"/>
    </source>
</evidence>
<organism evidence="6 7">
    <name type="scientific">Musa troglodytarum</name>
    <name type="common">fe'i banana</name>
    <dbReference type="NCBI Taxonomy" id="320322"/>
    <lineage>
        <taxon>Eukaryota</taxon>
        <taxon>Viridiplantae</taxon>
        <taxon>Streptophyta</taxon>
        <taxon>Embryophyta</taxon>
        <taxon>Tracheophyta</taxon>
        <taxon>Spermatophyta</taxon>
        <taxon>Magnoliopsida</taxon>
        <taxon>Liliopsida</taxon>
        <taxon>Zingiberales</taxon>
        <taxon>Musaceae</taxon>
        <taxon>Musa</taxon>
    </lineage>
</organism>
<dbReference type="PANTHER" id="PTHR31060:SF33">
    <property type="entry name" value="OS04G0278000 PROTEIN"/>
    <property type="match status" value="1"/>
</dbReference>
<dbReference type="OrthoDB" id="671361at2759"/>
<reference evidence="6" key="1">
    <citation type="submission" date="2022-05" db="EMBL/GenBank/DDBJ databases">
        <title>The Musa troglodytarum L. genome provides insights into the mechanism of non-climacteric behaviour and enrichment of carotenoids.</title>
        <authorList>
            <person name="Wang J."/>
        </authorList>
    </citation>
    <scope>NUCLEOTIDE SEQUENCE</scope>
    <source>
        <tissue evidence="6">Leaf</tissue>
    </source>
</reference>
<feature type="domain" description="At3g05675-like ankyrin-like" evidence="5">
    <location>
        <begin position="387"/>
        <end position="419"/>
    </location>
</feature>
<accession>A0A9E7FHZ8</accession>
<evidence type="ECO:0000256" key="3">
    <source>
        <dbReference type="ARBA" id="ARBA00022786"/>
    </source>
</evidence>
<dbReference type="AlphaFoldDB" id="A0A9E7FHZ8"/>
<feature type="compositionally biased region" description="Basic and acidic residues" evidence="4">
    <location>
        <begin position="203"/>
        <end position="213"/>
    </location>
</feature>
<dbReference type="EMBL" id="CP097506">
    <property type="protein sequence ID" value="URD95990.1"/>
    <property type="molecule type" value="Genomic_DNA"/>
</dbReference>
<protein>
    <recommendedName>
        <fullName evidence="5">At3g05675-like ankyrin-like domain-containing protein</fullName>
    </recommendedName>
</protein>
<evidence type="ECO:0000313" key="7">
    <source>
        <dbReference type="Proteomes" id="UP001055439"/>
    </source>
</evidence>
<sequence>MPITITRTKSDSQRSCTSHVYCWWPPTLAMIIAHVYRNEHGFDKSSPLRFGLDPGCFRPLSVHSCRRRIPQRTLQWRRRRTPNPDSISFLLLVAPRNNGGCVWCCSFAAVLQGPNRRCRSSYHRDLRTPKPSAKPSHQWYFHSSPSPSNKLGLGIIDPRRLISPGRVSPIDPDAPLDPLPEIPDSASIPTATAESEPGCPHPAPKERSSVPYRPETDTRVCVRGRSLDLRLCLKGKDGRCLVLELDSRVLCESSAFFTAMVVDSSRKVSDAYCQWLEVAGLEDVDVFKEDKETVELMYDKDAARWPMRAGVSRAIAILEEALNSIPMDQMTARKGTKPLIERVSKQVADLNGLLEILIDKEFAEDFVGLWANQEELIRMHERASPMRCSKGLDMGALEESLSEVILTLTLKQQHMLFEE</sequence>
<proteinExistence type="predicted"/>
<dbReference type="PANTHER" id="PTHR31060">
    <property type="entry name" value="OSJNBA0011J08.25 PROTEIN-RELATED"/>
    <property type="match status" value="1"/>
</dbReference>
<evidence type="ECO:0000256" key="1">
    <source>
        <dbReference type="ARBA" id="ARBA00002668"/>
    </source>
</evidence>
<keyword evidence="3" id="KW-0833">Ubl conjugation pathway</keyword>